<accession>A0AAN7GUZ0</accession>
<dbReference type="SUPFAM" id="SSF50998">
    <property type="entry name" value="Quinoprotein alcohol dehydrogenase-like"/>
    <property type="match status" value="1"/>
</dbReference>
<reference evidence="3" key="2">
    <citation type="submission" date="2023-05" db="EMBL/GenBank/DDBJ databases">
        <authorList>
            <consortium name="Lawrence Berkeley National Laboratory"/>
            <person name="Steindorff A."/>
            <person name="Hensen N."/>
            <person name="Bonometti L."/>
            <person name="Westerberg I."/>
            <person name="Brannstrom I.O."/>
            <person name="Guillou S."/>
            <person name="Cros-Aarteil S."/>
            <person name="Calhoun S."/>
            <person name="Haridas S."/>
            <person name="Kuo A."/>
            <person name="Mondo S."/>
            <person name="Pangilinan J."/>
            <person name="Riley R."/>
            <person name="Labutti K."/>
            <person name="Andreopoulos B."/>
            <person name="Lipzen A."/>
            <person name="Chen C."/>
            <person name="Yanf M."/>
            <person name="Daum C."/>
            <person name="Ng V."/>
            <person name="Clum A."/>
            <person name="Ohm R."/>
            <person name="Martin F."/>
            <person name="Silar P."/>
            <person name="Natvig D."/>
            <person name="Lalanne C."/>
            <person name="Gautier V."/>
            <person name="Ament-Velasquez S.L."/>
            <person name="Kruys A."/>
            <person name="Hutchinson M.I."/>
            <person name="Powell A.J."/>
            <person name="Barry K."/>
            <person name="Miller A.N."/>
            <person name="Grigoriev I.V."/>
            <person name="Debuchy R."/>
            <person name="Gladieux P."/>
            <person name="Thoren M.H."/>
            <person name="Johannesson H."/>
        </authorList>
    </citation>
    <scope>NUCLEOTIDE SEQUENCE</scope>
    <source>
        <strain evidence="3">CBS 990.96</strain>
    </source>
</reference>
<feature type="compositionally biased region" description="Basic residues" evidence="1">
    <location>
        <begin position="19"/>
        <end position="29"/>
    </location>
</feature>
<proteinExistence type="predicted"/>
<dbReference type="SMART" id="SM00256">
    <property type="entry name" value="FBOX"/>
    <property type="match status" value="1"/>
</dbReference>
<dbReference type="InterPro" id="IPR011047">
    <property type="entry name" value="Quinoprotein_ADH-like_sf"/>
</dbReference>
<dbReference type="SUPFAM" id="SSF81383">
    <property type="entry name" value="F-box domain"/>
    <property type="match status" value="1"/>
</dbReference>
<feature type="domain" description="F-box" evidence="2">
    <location>
        <begin position="32"/>
        <end position="78"/>
    </location>
</feature>
<name>A0AAN7GUZ0_9PEZI</name>
<comment type="caution">
    <text evidence="3">The sequence shown here is derived from an EMBL/GenBank/DDBJ whole genome shotgun (WGS) entry which is preliminary data.</text>
</comment>
<dbReference type="InterPro" id="IPR036047">
    <property type="entry name" value="F-box-like_dom_sf"/>
</dbReference>
<sequence>MSFSTPIKRDRSHSLSPLPKRRKLSPSRRKGKDLLSHLSDEILLRILSFLSPPYLLALAPVSHRFYTLTSDSHLWKALYYNNFVLPRALRIPGFRDGGFARGFIGEEGGVIMDWKKHYKVRHKWAGGKCEAWSFELGEEEDGIGKGRALIRVCGTTVVTADGGKGLCAWDSSEKRGSLLARVGLGEGTVPSCISVEQVGRDKNVSDVALGFEDGGFGIWRLFIREKVLVSRYRHEKSSNGELVEMAYAHPYLLTATTSVLVSLYTFDVPNTSGEEEVKGSGLVSEYLDSDGEDIEEDCGKGVLQAPYLLTSLNSHTPRPPLALSIRKTALAAIASIAYTCSTLQGWAIGVQDLHIRQPARSRKALPEVTTTRIAYTTPMPSSGASYRRLTPPPTPRRQECPSGEDFSRLTEPGPTCLRYTHPYLLATLPDNTLVLYMCTSNASSLSISPGIRLWGHTSGISDAQITRRGKVVSVSSRGGEMRAWELEGCTRYGSRRSVEIRPKKIPAEGSSGDSPTGDVVEIEQWRKSVGFTDEMLIVLNEGNYRGRATMMVYDFR</sequence>
<organism evidence="3 4">
    <name type="scientific">Podospora fimiseda</name>
    <dbReference type="NCBI Taxonomy" id="252190"/>
    <lineage>
        <taxon>Eukaryota</taxon>
        <taxon>Fungi</taxon>
        <taxon>Dikarya</taxon>
        <taxon>Ascomycota</taxon>
        <taxon>Pezizomycotina</taxon>
        <taxon>Sordariomycetes</taxon>
        <taxon>Sordariomycetidae</taxon>
        <taxon>Sordariales</taxon>
        <taxon>Podosporaceae</taxon>
        <taxon>Podospora</taxon>
    </lineage>
</organism>
<dbReference type="Proteomes" id="UP001301958">
    <property type="component" value="Unassembled WGS sequence"/>
</dbReference>
<evidence type="ECO:0000313" key="4">
    <source>
        <dbReference type="Proteomes" id="UP001301958"/>
    </source>
</evidence>
<keyword evidence="4" id="KW-1185">Reference proteome</keyword>
<dbReference type="PROSITE" id="PS50181">
    <property type="entry name" value="FBOX"/>
    <property type="match status" value="1"/>
</dbReference>
<dbReference type="Pfam" id="PF25499">
    <property type="entry name" value="Beta-prop_pof12"/>
    <property type="match status" value="1"/>
</dbReference>
<dbReference type="EMBL" id="MU865380">
    <property type="protein sequence ID" value="KAK4224928.1"/>
    <property type="molecule type" value="Genomic_DNA"/>
</dbReference>
<dbReference type="Pfam" id="PF12937">
    <property type="entry name" value="F-box-like"/>
    <property type="match status" value="1"/>
</dbReference>
<feature type="region of interest" description="Disordered" evidence="1">
    <location>
        <begin position="376"/>
        <end position="407"/>
    </location>
</feature>
<protein>
    <submittedName>
        <fullName evidence="3">F-box only protein 15</fullName>
    </submittedName>
</protein>
<evidence type="ECO:0000259" key="2">
    <source>
        <dbReference type="PROSITE" id="PS50181"/>
    </source>
</evidence>
<dbReference type="Gene3D" id="1.20.1280.50">
    <property type="match status" value="1"/>
</dbReference>
<evidence type="ECO:0000313" key="3">
    <source>
        <dbReference type="EMBL" id="KAK4224928.1"/>
    </source>
</evidence>
<reference evidence="3" key="1">
    <citation type="journal article" date="2023" name="Mol. Phylogenet. Evol.">
        <title>Genome-scale phylogeny and comparative genomics of the fungal order Sordariales.</title>
        <authorList>
            <person name="Hensen N."/>
            <person name="Bonometti L."/>
            <person name="Westerberg I."/>
            <person name="Brannstrom I.O."/>
            <person name="Guillou S."/>
            <person name="Cros-Aarteil S."/>
            <person name="Calhoun S."/>
            <person name="Haridas S."/>
            <person name="Kuo A."/>
            <person name="Mondo S."/>
            <person name="Pangilinan J."/>
            <person name="Riley R."/>
            <person name="LaButti K."/>
            <person name="Andreopoulos B."/>
            <person name="Lipzen A."/>
            <person name="Chen C."/>
            <person name="Yan M."/>
            <person name="Daum C."/>
            <person name="Ng V."/>
            <person name="Clum A."/>
            <person name="Steindorff A."/>
            <person name="Ohm R.A."/>
            <person name="Martin F."/>
            <person name="Silar P."/>
            <person name="Natvig D.O."/>
            <person name="Lalanne C."/>
            <person name="Gautier V."/>
            <person name="Ament-Velasquez S.L."/>
            <person name="Kruys A."/>
            <person name="Hutchinson M.I."/>
            <person name="Powell A.J."/>
            <person name="Barry K."/>
            <person name="Miller A.N."/>
            <person name="Grigoriev I.V."/>
            <person name="Debuchy R."/>
            <person name="Gladieux P."/>
            <person name="Hiltunen Thoren M."/>
            <person name="Johannesson H."/>
        </authorList>
    </citation>
    <scope>NUCLEOTIDE SEQUENCE</scope>
    <source>
        <strain evidence="3">CBS 990.96</strain>
    </source>
</reference>
<feature type="region of interest" description="Disordered" evidence="1">
    <location>
        <begin position="1"/>
        <end position="29"/>
    </location>
</feature>
<gene>
    <name evidence="3" type="ORF">QBC38DRAFT_283988</name>
</gene>
<dbReference type="AlphaFoldDB" id="A0AAN7GUZ0"/>
<evidence type="ECO:0000256" key="1">
    <source>
        <dbReference type="SAM" id="MobiDB-lite"/>
    </source>
</evidence>
<dbReference type="InterPro" id="IPR001810">
    <property type="entry name" value="F-box_dom"/>
</dbReference>